<organism evidence="1 2">
    <name type="scientific">Alternaria burnsii</name>
    <dbReference type="NCBI Taxonomy" id="1187904"/>
    <lineage>
        <taxon>Eukaryota</taxon>
        <taxon>Fungi</taxon>
        <taxon>Dikarya</taxon>
        <taxon>Ascomycota</taxon>
        <taxon>Pezizomycotina</taxon>
        <taxon>Dothideomycetes</taxon>
        <taxon>Pleosporomycetidae</taxon>
        <taxon>Pleosporales</taxon>
        <taxon>Pleosporineae</taxon>
        <taxon>Pleosporaceae</taxon>
        <taxon>Alternaria</taxon>
        <taxon>Alternaria sect. Alternaria</taxon>
    </lineage>
</organism>
<dbReference type="AlphaFoldDB" id="A0A8H7AUQ9"/>
<name>A0A8H7AUQ9_9PLEO</name>
<accession>A0A8H7AUQ9</accession>
<reference evidence="1" key="1">
    <citation type="submission" date="2020-01" db="EMBL/GenBank/DDBJ databases">
        <authorList>
            <person name="Feng Z.H.Z."/>
        </authorList>
    </citation>
    <scope>NUCLEOTIDE SEQUENCE</scope>
    <source>
        <strain evidence="1">CBS107.38</strain>
    </source>
</reference>
<evidence type="ECO:0000313" key="1">
    <source>
        <dbReference type="EMBL" id="KAF7671936.1"/>
    </source>
</evidence>
<gene>
    <name evidence="1" type="ORF">GT037_009835</name>
</gene>
<dbReference type="EMBL" id="JAAABM010000018">
    <property type="protein sequence ID" value="KAF7671936.1"/>
    <property type="molecule type" value="Genomic_DNA"/>
</dbReference>
<dbReference type="RefSeq" id="XP_038782296.1">
    <property type="nucleotide sequence ID" value="XM_038934882.1"/>
</dbReference>
<reference evidence="1" key="2">
    <citation type="submission" date="2020-08" db="EMBL/GenBank/DDBJ databases">
        <title>Draft Genome Sequence of Cumin Blight Pathogen Alternaria burnsii.</title>
        <authorList>
            <person name="Feng Z."/>
        </authorList>
    </citation>
    <scope>NUCLEOTIDE SEQUENCE</scope>
    <source>
        <strain evidence="1">CBS107.38</strain>
    </source>
</reference>
<evidence type="ECO:0000313" key="2">
    <source>
        <dbReference type="Proteomes" id="UP000596902"/>
    </source>
</evidence>
<dbReference type="GeneID" id="62208060"/>
<comment type="caution">
    <text evidence="1">The sequence shown here is derived from an EMBL/GenBank/DDBJ whole genome shotgun (WGS) entry which is preliminary data.</text>
</comment>
<keyword evidence="2" id="KW-1185">Reference proteome</keyword>
<dbReference type="Proteomes" id="UP000596902">
    <property type="component" value="Unassembled WGS sequence"/>
</dbReference>
<sequence length="351" mass="39420">MAPHTSIHVQYAFNTALIGIEAPDKPEHQFIRLCEAYPIDSADVFYFREYRTDSMTSVQERGRLWVKNIKAYIAQVLNESLNNGGFRPARSTDRAQWPRRVAKLVGIQGMVNQLASTGSEKLVDAIELASQGALIDLDVDFNQEAVASAQKQLAGMFTTLGQSGYLTVDMILGYGKHLRTHQTPMTYHTLKASLSLYIQYQRNHPDGDTTDDCESHMASNMSLFHVNTNSPPPKFKEVSTDQEMWLKDHIEIMQNIVDSHHTGLNTLIDYSCGTASGPDTMDQLWENYANSPDTDAIKHFALQATRYFAKAVALESLEVTKIMEEYIGTLKEQLKEISDTQIIADDDGMDE</sequence>
<protein>
    <submittedName>
        <fullName evidence="1">Uncharacterized protein</fullName>
    </submittedName>
</protein>
<proteinExistence type="predicted"/>